<gene>
    <name evidence="3" type="ORF">HNQ52_001274</name>
</gene>
<protein>
    <recommendedName>
        <fullName evidence="5">DUF4156 domain-containing protein</fullName>
    </recommendedName>
</protein>
<evidence type="ECO:0000256" key="2">
    <source>
        <dbReference type="SAM" id="SignalP"/>
    </source>
</evidence>
<feature type="signal peptide" evidence="2">
    <location>
        <begin position="1"/>
        <end position="19"/>
    </location>
</feature>
<proteinExistence type="predicted"/>
<keyword evidence="2" id="KW-0732">Signal</keyword>
<evidence type="ECO:0000313" key="4">
    <source>
        <dbReference type="Proteomes" id="UP000521199"/>
    </source>
</evidence>
<accession>A0A7W8D4F3</accession>
<feature type="compositionally biased region" description="Basic and acidic residues" evidence="1">
    <location>
        <begin position="121"/>
        <end position="140"/>
    </location>
</feature>
<organism evidence="3 4">
    <name type="scientific">Chiayiivirga flava</name>
    <dbReference type="NCBI Taxonomy" id="659595"/>
    <lineage>
        <taxon>Bacteria</taxon>
        <taxon>Pseudomonadati</taxon>
        <taxon>Pseudomonadota</taxon>
        <taxon>Gammaproteobacteria</taxon>
        <taxon>Lysobacterales</taxon>
        <taxon>Lysobacteraceae</taxon>
        <taxon>Chiayiivirga</taxon>
    </lineage>
</organism>
<comment type="caution">
    <text evidence="3">The sequence shown here is derived from an EMBL/GenBank/DDBJ whole genome shotgun (WGS) entry which is preliminary data.</text>
</comment>
<evidence type="ECO:0008006" key="5">
    <source>
        <dbReference type="Google" id="ProtNLM"/>
    </source>
</evidence>
<evidence type="ECO:0000256" key="1">
    <source>
        <dbReference type="SAM" id="MobiDB-lite"/>
    </source>
</evidence>
<name>A0A7W8D4F3_9GAMM</name>
<dbReference type="AlphaFoldDB" id="A0A7W8D4F3"/>
<dbReference type="Pfam" id="PF13698">
    <property type="entry name" value="DUF4156"/>
    <property type="match status" value="1"/>
</dbReference>
<evidence type="ECO:0000313" key="3">
    <source>
        <dbReference type="EMBL" id="MBB5207745.1"/>
    </source>
</evidence>
<dbReference type="EMBL" id="JACHHP010000002">
    <property type="protein sequence ID" value="MBB5207745.1"/>
    <property type="molecule type" value="Genomic_DNA"/>
</dbReference>
<sequence length="140" mass="15079">MSRYALLAASLALSLGACTWVKMDPDGATVRVARAGDSLAGCTRKGEVAVSVRDRVGFYERNDLKVRDELETMARNEASSLAADTVQPLNQPSAGEQRFAAYACGSGYRPRTADQPADAPPRQDEAETFPIRENDAAMPK</sequence>
<dbReference type="Proteomes" id="UP000521199">
    <property type="component" value="Unassembled WGS sequence"/>
</dbReference>
<dbReference type="PROSITE" id="PS51257">
    <property type="entry name" value="PROKAR_LIPOPROTEIN"/>
    <property type="match status" value="1"/>
</dbReference>
<keyword evidence="4" id="KW-1185">Reference proteome</keyword>
<feature type="chain" id="PRO_5030726352" description="DUF4156 domain-containing protein" evidence="2">
    <location>
        <begin position="20"/>
        <end position="140"/>
    </location>
</feature>
<dbReference type="InterPro" id="IPR025294">
    <property type="entry name" value="DUF4156"/>
</dbReference>
<feature type="region of interest" description="Disordered" evidence="1">
    <location>
        <begin position="107"/>
        <end position="140"/>
    </location>
</feature>
<reference evidence="3 4" key="1">
    <citation type="submission" date="2020-08" db="EMBL/GenBank/DDBJ databases">
        <title>Genomic Encyclopedia of Type Strains, Phase IV (KMG-IV): sequencing the most valuable type-strain genomes for metagenomic binning, comparative biology and taxonomic classification.</title>
        <authorList>
            <person name="Goeker M."/>
        </authorList>
    </citation>
    <scope>NUCLEOTIDE SEQUENCE [LARGE SCALE GENOMIC DNA]</scope>
    <source>
        <strain evidence="3 4">DSM 24163</strain>
    </source>
</reference>